<keyword evidence="1" id="KW-0547">Nucleotide-binding</keyword>
<dbReference type="AlphaFoldDB" id="A0A8X6P840"/>
<dbReference type="Pfam" id="PF05970">
    <property type="entry name" value="PIF1"/>
    <property type="match status" value="1"/>
</dbReference>
<keyword evidence="4" id="KW-1185">Reference proteome</keyword>
<keyword evidence="1" id="KW-0067">ATP-binding</keyword>
<comment type="similarity">
    <text evidence="1">Belongs to the helicase family.</text>
</comment>
<keyword evidence="1" id="KW-0378">Hydrolase</keyword>
<evidence type="ECO:0000313" key="4">
    <source>
        <dbReference type="Proteomes" id="UP000887013"/>
    </source>
</evidence>
<proteinExistence type="inferred from homology"/>
<keyword evidence="1 3" id="KW-0347">Helicase</keyword>
<dbReference type="PANTHER" id="PTHR47642">
    <property type="entry name" value="ATP-DEPENDENT DNA HELICASE"/>
    <property type="match status" value="1"/>
</dbReference>
<keyword evidence="1" id="KW-0227">DNA damage</keyword>
<feature type="domain" description="DNA helicase Pif1-like DEAD-box helicase" evidence="2">
    <location>
        <begin position="17"/>
        <end position="105"/>
    </location>
</feature>
<dbReference type="GO" id="GO:0043139">
    <property type="term" value="F:5'-3' DNA helicase activity"/>
    <property type="evidence" value="ECO:0007669"/>
    <property type="project" value="UniProtKB-EC"/>
</dbReference>
<dbReference type="EMBL" id="BMAW01017421">
    <property type="protein sequence ID" value="GFT53955.1"/>
    <property type="molecule type" value="Genomic_DNA"/>
</dbReference>
<evidence type="ECO:0000259" key="2">
    <source>
        <dbReference type="Pfam" id="PF05970"/>
    </source>
</evidence>
<sequence>MILHVLKNIVKSKTQTILVGGSTFHSMFKLPIEREGKSVHMSPLTGVYLKVLSNRCRVIEFLFIDEISMVPYKMLYDIDTRLRQLKNNVDEPFGGINVIVFGDLMTTARTRSSSFSKTQQPTSFAPFMAIIRFNRDNAEHATIRRHIIC</sequence>
<evidence type="ECO:0000313" key="3">
    <source>
        <dbReference type="EMBL" id="GFT53955.1"/>
    </source>
</evidence>
<dbReference type="GO" id="GO:0016787">
    <property type="term" value="F:hydrolase activity"/>
    <property type="evidence" value="ECO:0007669"/>
    <property type="project" value="UniProtKB-KW"/>
</dbReference>
<dbReference type="Proteomes" id="UP000887013">
    <property type="component" value="Unassembled WGS sequence"/>
</dbReference>
<dbReference type="InterPro" id="IPR027417">
    <property type="entry name" value="P-loop_NTPase"/>
</dbReference>
<keyword evidence="1" id="KW-0234">DNA repair</keyword>
<comment type="cofactor">
    <cofactor evidence="1">
        <name>Mg(2+)</name>
        <dbReference type="ChEBI" id="CHEBI:18420"/>
    </cofactor>
</comment>
<keyword evidence="1" id="KW-0233">DNA recombination</keyword>
<gene>
    <name evidence="3" type="primary">pif1_106</name>
    <name evidence="3" type="ORF">NPIL_60691</name>
</gene>
<dbReference type="GO" id="GO:0005524">
    <property type="term" value="F:ATP binding"/>
    <property type="evidence" value="ECO:0007669"/>
    <property type="project" value="UniProtKB-KW"/>
</dbReference>
<dbReference type="OrthoDB" id="6514286at2759"/>
<dbReference type="GO" id="GO:0000723">
    <property type="term" value="P:telomere maintenance"/>
    <property type="evidence" value="ECO:0007669"/>
    <property type="project" value="InterPro"/>
</dbReference>
<dbReference type="Gene3D" id="3.40.50.300">
    <property type="entry name" value="P-loop containing nucleotide triphosphate hydrolases"/>
    <property type="match status" value="1"/>
</dbReference>
<dbReference type="InterPro" id="IPR051055">
    <property type="entry name" value="PIF1_helicase"/>
</dbReference>
<dbReference type="InterPro" id="IPR010285">
    <property type="entry name" value="DNA_helicase_pif1-like_DEAD"/>
</dbReference>
<accession>A0A8X6P840</accession>
<dbReference type="EC" id="5.6.2.3" evidence="1"/>
<organism evidence="3 4">
    <name type="scientific">Nephila pilipes</name>
    <name type="common">Giant wood spider</name>
    <name type="synonym">Nephila maculata</name>
    <dbReference type="NCBI Taxonomy" id="299642"/>
    <lineage>
        <taxon>Eukaryota</taxon>
        <taxon>Metazoa</taxon>
        <taxon>Ecdysozoa</taxon>
        <taxon>Arthropoda</taxon>
        <taxon>Chelicerata</taxon>
        <taxon>Arachnida</taxon>
        <taxon>Araneae</taxon>
        <taxon>Araneomorphae</taxon>
        <taxon>Entelegynae</taxon>
        <taxon>Araneoidea</taxon>
        <taxon>Nephilidae</taxon>
        <taxon>Nephila</taxon>
    </lineage>
</organism>
<comment type="caution">
    <text evidence="3">The sequence shown here is derived from an EMBL/GenBank/DDBJ whole genome shotgun (WGS) entry which is preliminary data.</text>
</comment>
<protein>
    <recommendedName>
        <fullName evidence="1">ATP-dependent DNA helicase</fullName>
        <ecNumber evidence="1">5.6.2.3</ecNumber>
    </recommendedName>
</protein>
<dbReference type="GO" id="GO:0006310">
    <property type="term" value="P:DNA recombination"/>
    <property type="evidence" value="ECO:0007669"/>
    <property type="project" value="UniProtKB-KW"/>
</dbReference>
<evidence type="ECO:0000256" key="1">
    <source>
        <dbReference type="RuleBase" id="RU363044"/>
    </source>
</evidence>
<dbReference type="GO" id="GO:0006281">
    <property type="term" value="P:DNA repair"/>
    <property type="evidence" value="ECO:0007669"/>
    <property type="project" value="UniProtKB-KW"/>
</dbReference>
<reference evidence="3" key="1">
    <citation type="submission" date="2020-08" db="EMBL/GenBank/DDBJ databases">
        <title>Multicomponent nature underlies the extraordinary mechanical properties of spider dragline silk.</title>
        <authorList>
            <person name="Kono N."/>
            <person name="Nakamura H."/>
            <person name="Mori M."/>
            <person name="Yoshida Y."/>
            <person name="Ohtoshi R."/>
            <person name="Malay A.D."/>
            <person name="Moran D.A.P."/>
            <person name="Tomita M."/>
            <person name="Numata K."/>
            <person name="Arakawa K."/>
        </authorList>
    </citation>
    <scope>NUCLEOTIDE SEQUENCE</scope>
</reference>
<name>A0A8X6P840_NEPPI</name>
<comment type="catalytic activity">
    <reaction evidence="1">
        <text>ATP + H2O = ADP + phosphate + H(+)</text>
        <dbReference type="Rhea" id="RHEA:13065"/>
        <dbReference type="ChEBI" id="CHEBI:15377"/>
        <dbReference type="ChEBI" id="CHEBI:15378"/>
        <dbReference type="ChEBI" id="CHEBI:30616"/>
        <dbReference type="ChEBI" id="CHEBI:43474"/>
        <dbReference type="ChEBI" id="CHEBI:456216"/>
        <dbReference type="EC" id="5.6.2.3"/>
    </reaction>
</comment>